<comment type="caution">
    <text evidence="1">The sequence shown here is derived from an EMBL/GenBank/DDBJ whole genome shotgun (WGS) entry which is preliminary data.</text>
</comment>
<reference evidence="1" key="1">
    <citation type="journal article" date="2020" name="mSystems">
        <title>Genome- and Community-Level Interaction Insights into Carbon Utilization and Element Cycling Functions of Hydrothermarchaeota in Hydrothermal Sediment.</title>
        <authorList>
            <person name="Zhou Z."/>
            <person name="Liu Y."/>
            <person name="Xu W."/>
            <person name="Pan J."/>
            <person name="Luo Z.H."/>
            <person name="Li M."/>
        </authorList>
    </citation>
    <scope>NUCLEOTIDE SEQUENCE [LARGE SCALE GENOMIC DNA]</scope>
    <source>
        <strain evidence="1">SpSt-464</strain>
    </source>
</reference>
<accession>A0A7C3J6D7</accession>
<dbReference type="SUPFAM" id="SSF51735">
    <property type="entry name" value="NAD(P)-binding Rossmann-fold domains"/>
    <property type="match status" value="1"/>
</dbReference>
<protein>
    <submittedName>
        <fullName evidence="1">Uncharacterized protein</fullName>
    </submittedName>
</protein>
<gene>
    <name evidence="1" type="ORF">ENS15_05330</name>
</gene>
<dbReference type="EMBL" id="DSTT01000005">
    <property type="protein sequence ID" value="HFK24055.1"/>
    <property type="molecule type" value="Genomic_DNA"/>
</dbReference>
<dbReference type="InterPro" id="IPR036291">
    <property type="entry name" value="NAD(P)-bd_dom_sf"/>
</dbReference>
<name>A0A7C3J6D7_UNCW3</name>
<evidence type="ECO:0000313" key="1">
    <source>
        <dbReference type="EMBL" id="HFK24055.1"/>
    </source>
</evidence>
<organism evidence="1">
    <name type="scientific">candidate division WOR-3 bacterium</name>
    <dbReference type="NCBI Taxonomy" id="2052148"/>
    <lineage>
        <taxon>Bacteria</taxon>
        <taxon>Bacteria division WOR-3</taxon>
    </lineage>
</organism>
<sequence length="409" mass="48522">MDILNYSSYQSEDDLLKIKELSEIAQKSVLDKDMRAILIKPSKVIKNSENLLFEDKVAQLRSIFVKHTFLNETDVTTLLFDDEENFEKFFLKSFYSSLKYSFLDIPFGGSTLGFIVPKGLTLSNEKVKRKLSSLLVKNFSDILNDQNYLKIKEDDFEKKDSIIKLIENIDKPRISKKFKFLLKNPLRKKIVKEKYDALWLKSFVKYFYKKEKVRVIIDSINLRSYNFLKEILNDEFFVVIGIGERDYSYYSSKGIDCKDITFIEKRETNEKCIDYVDLLKKETDIFLEFGGENNFNETMAKILNCTIYCEFEDLSTSFQSIKILNNRKVLYLPSLLLDCVDEIFDYFEVIERKREEVMSVDEIDLRTETYINFVISYFDSFLENRQKVFETILLRSFENYRKKFSLVYG</sequence>
<dbReference type="AlphaFoldDB" id="A0A7C3J6D7"/>
<dbReference type="Gene3D" id="3.40.50.720">
    <property type="entry name" value="NAD(P)-binding Rossmann-like Domain"/>
    <property type="match status" value="1"/>
</dbReference>
<proteinExistence type="predicted"/>